<organism evidence="2 3">
    <name type="scientific">Eumeta variegata</name>
    <name type="common">Bagworm moth</name>
    <name type="synonym">Eumeta japonica</name>
    <dbReference type="NCBI Taxonomy" id="151549"/>
    <lineage>
        <taxon>Eukaryota</taxon>
        <taxon>Metazoa</taxon>
        <taxon>Ecdysozoa</taxon>
        <taxon>Arthropoda</taxon>
        <taxon>Hexapoda</taxon>
        <taxon>Insecta</taxon>
        <taxon>Pterygota</taxon>
        <taxon>Neoptera</taxon>
        <taxon>Endopterygota</taxon>
        <taxon>Lepidoptera</taxon>
        <taxon>Glossata</taxon>
        <taxon>Ditrysia</taxon>
        <taxon>Tineoidea</taxon>
        <taxon>Psychidae</taxon>
        <taxon>Oiketicinae</taxon>
        <taxon>Eumeta</taxon>
    </lineage>
</organism>
<dbReference type="AlphaFoldDB" id="A0A4C1ZVB5"/>
<proteinExistence type="predicted"/>
<keyword evidence="3" id="KW-1185">Reference proteome</keyword>
<reference evidence="2 3" key="1">
    <citation type="journal article" date="2019" name="Commun. Biol.">
        <title>The bagworm genome reveals a unique fibroin gene that provides high tensile strength.</title>
        <authorList>
            <person name="Kono N."/>
            <person name="Nakamura H."/>
            <person name="Ohtoshi R."/>
            <person name="Tomita M."/>
            <person name="Numata K."/>
            <person name="Arakawa K."/>
        </authorList>
    </citation>
    <scope>NUCLEOTIDE SEQUENCE [LARGE SCALE GENOMIC DNA]</scope>
</reference>
<dbReference type="EMBL" id="BGZK01002226">
    <property type="protein sequence ID" value="GBP91960.1"/>
    <property type="molecule type" value="Genomic_DNA"/>
</dbReference>
<protein>
    <submittedName>
        <fullName evidence="2">Uncharacterized protein</fullName>
    </submittedName>
</protein>
<evidence type="ECO:0000256" key="1">
    <source>
        <dbReference type="SAM" id="MobiDB-lite"/>
    </source>
</evidence>
<name>A0A4C1ZVB5_EUMVA</name>
<accession>A0A4C1ZVB5</accession>
<gene>
    <name evidence="2" type="ORF">EVAR_60830_1</name>
</gene>
<evidence type="ECO:0000313" key="2">
    <source>
        <dbReference type="EMBL" id="GBP91960.1"/>
    </source>
</evidence>
<sequence length="134" mass="14651">MGGIASLAKIYDIALFSLKKPTLGSFRSGALTLLYVFRSILIHEEEEYKYSGRGGRGRRGRRGPPSARPELATPARKRLVARWCRDREPPSGRGSRMTPDITLGRSYPVAVASAFNSTKLASGATVSKRREAAL</sequence>
<dbReference type="Proteomes" id="UP000299102">
    <property type="component" value="Unassembled WGS sequence"/>
</dbReference>
<comment type="caution">
    <text evidence="2">The sequence shown here is derived from an EMBL/GenBank/DDBJ whole genome shotgun (WGS) entry which is preliminary data.</text>
</comment>
<evidence type="ECO:0000313" key="3">
    <source>
        <dbReference type="Proteomes" id="UP000299102"/>
    </source>
</evidence>
<feature type="region of interest" description="Disordered" evidence="1">
    <location>
        <begin position="49"/>
        <end position="73"/>
    </location>
</feature>